<dbReference type="Proteomes" id="UP001164390">
    <property type="component" value="Chromosome"/>
</dbReference>
<dbReference type="KEGG" id="sgrg:L0C25_14370"/>
<evidence type="ECO:0000256" key="1">
    <source>
        <dbReference type="SAM" id="Phobius"/>
    </source>
</evidence>
<dbReference type="AlphaFoldDB" id="A0AA46TF50"/>
<feature type="domain" description="Mammalian cell entry C-terminal" evidence="3">
    <location>
        <begin position="128"/>
        <end position="315"/>
    </location>
</feature>
<gene>
    <name evidence="4" type="ORF">L0C25_14370</name>
</gene>
<dbReference type="InterPro" id="IPR003399">
    <property type="entry name" value="Mce/MlaD"/>
</dbReference>
<dbReference type="InterPro" id="IPR024516">
    <property type="entry name" value="Mce_C"/>
</dbReference>
<dbReference type="InterPro" id="IPR052336">
    <property type="entry name" value="MlaD_Phospholipid_Transporter"/>
</dbReference>
<dbReference type="PANTHER" id="PTHR33371">
    <property type="entry name" value="INTERMEMBRANE PHOSPHOLIPID TRANSPORT SYSTEM BINDING PROTEIN MLAD-RELATED"/>
    <property type="match status" value="1"/>
</dbReference>
<protein>
    <submittedName>
        <fullName evidence="4">MCE family protein</fullName>
    </submittedName>
</protein>
<keyword evidence="1" id="KW-0812">Transmembrane</keyword>
<evidence type="ECO:0000259" key="2">
    <source>
        <dbReference type="Pfam" id="PF02470"/>
    </source>
</evidence>
<dbReference type="NCBIfam" id="TIGR00996">
    <property type="entry name" value="Mtu_fam_mce"/>
    <property type="match status" value="1"/>
</dbReference>
<sequence length="398" mass="42604">MARTPVLERTSTVRTLGIAFIVLMLIVLWITWGIFNKSFRDTVEVSMLAPSSGLQLSEGGDVKMRGVLVGEVESIELASDGEGAQISLDLDPDKVDKIPADVAALIVPKTLFGQKYVDLQIPEGAVTTPIAQGDVISQAKVPAEVETLLNDLYPLLRAVKPADLSKTLNALATALDGRGEEIGENLENLNDYLGKLNTVSPELVDDIVKLGDVSETYADAMPDIGTLLRNAVETGDTIVEKQDQLAEVFSAVSDFSDVGRSFFSYNGTGLIRLNHQARPTMSLLAEYSPIAPCVTKGAAKILPRLNQALRGNTLHGRVMYPVKQPTPYTGSETPILPPMSDQSSLLAPNCLSAPDSPYGNGNPSPGAPFELLQKFGIDNDHNKYPSLGRPAPVVGGVR</sequence>
<organism evidence="4 5">
    <name type="scientific">Solicola gregarius</name>
    <dbReference type="NCBI Taxonomy" id="2908642"/>
    <lineage>
        <taxon>Bacteria</taxon>
        <taxon>Bacillati</taxon>
        <taxon>Actinomycetota</taxon>
        <taxon>Actinomycetes</taxon>
        <taxon>Propionibacteriales</taxon>
        <taxon>Nocardioidaceae</taxon>
        <taxon>Solicola</taxon>
    </lineage>
</organism>
<evidence type="ECO:0000313" key="4">
    <source>
        <dbReference type="EMBL" id="UYM03724.1"/>
    </source>
</evidence>
<dbReference type="PANTHER" id="PTHR33371:SF19">
    <property type="entry name" value="MCE-FAMILY PROTEIN MCE4A"/>
    <property type="match status" value="1"/>
</dbReference>
<keyword evidence="1" id="KW-1133">Transmembrane helix</keyword>
<feature type="transmembrane region" description="Helical" evidence="1">
    <location>
        <begin position="12"/>
        <end position="35"/>
    </location>
</feature>
<dbReference type="GO" id="GO:0051701">
    <property type="term" value="P:biological process involved in interaction with host"/>
    <property type="evidence" value="ECO:0007669"/>
    <property type="project" value="TreeGrafter"/>
</dbReference>
<dbReference type="EMBL" id="CP094970">
    <property type="protein sequence ID" value="UYM03724.1"/>
    <property type="molecule type" value="Genomic_DNA"/>
</dbReference>
<proteinExistence type="predicted"/>
<dbReference type="Pfam" id="PF02470">
    <property type="entry name" value="MlaD"/>
    <property type="match status" value="1"/>
</dbReference>
<dbReference type="GO" id="GO:0005576">
    <property type="term" value="C:extracellular region"/>
    <property type="evidence" value="ECO:0007669"/>
    <property type="project" value="TreeGrafter"/>
</dbReference>
<evidence type="ECO:0000259" key="3">
    <source>
        <dbReference type="Pfam" id="PF11887"/>
    </source>
</evidence>
<feature type="domain" description="Mce/MlaD" evidence="2">
    <location>
        <begin position="42"/>
        <end position="120"/>
    </location>
</feature>
<accession>A0AA46TF50</accession>
<evidence type="ECO:0000313" key="5">
    <source>
        <dbReference type="Proteomes" id="UP001164390"/>
    </source>
</evidence>
<dbReference type="Pfam" id="PF11887">
    <property type="entry name" value="Mce4_CUP1"/>
    <property type="match status" value="1"/>
</dbReference>
<reference evidence="4" key="1">
    <citation type="submission" date="2022-01" db="EMBL/GenBank/DDBJ databases">
        <title>Nocardioidaceae gen. sp. A5X3R13.</title>
        <authorList>
            <person name="Lopez Marin M.A."/>
            <person name="Uhlik O."/>
        </authorList>
    </citation>
    <scope>NUCLEOTIDE SEQUENCE</scope>
    <source>
        <strain evidence="4">A5X3R13</strain>
    </source>
</reference>
<dbReference type="RefSeq" id="WP_271632362.1">
    <property type="nucleotide sequence ID" value="NZ_CP094970.1"/>
</dbReference>
<keyword evidence="1" id="KW-0472">Membrane</keyword>
<keyword evidence="5" id="KW-1185">Reference proteome</keyword>
<dbReference type="InterPro" id="IPR005693">
    <property type="entry name" value="Mce"/>
</dbReference>
<name>A0AA46TF50_9ACTN</name>